<dbReference type="PANTHER" id="PTHR42681">
    <property type="entry name" value="MALONYL-COA-ACYL CARRIER PROTEIN TRANSACYLASE, MITOCHONDRIAL"/>
    <property type="match status" value="1"/>
</dbReference>
<dbReference type="InterPro" id="IPR001227">
    <property type="entry name" value="Ac_transferase_dom_sf"/>
</dbReference>
<dbReference type="PANTHER" id="PTHR42681:SF1">
    <property type="entry name" value="MALONYL-COA-ACYL CARRIER PROTEIN TRANSACYLASE, MITOCHONDRIAL"/>
    <property type="match status" value="1"/>
</dbReference>
<evidence type="ECO:0000313" key="8">
    <source>
        <dbReference type="Proteomes" id="UP000197025"/>
    </source>
</evidence>
<dbReference type="SMART" id="SM00827">
    <property type="entry name" value="PKS_AT"/>
    <property type="match status" value="1"/>
</dbReference>
<keyword evidence="8" id="KW-1185">Reference proteome</keyword>
<dbReference type="GO" id="GO:0005829">
    <property type="term" value="C:cytosol"/>
    <property type="evidence" value="ECO:0007669"/>
    <property type="project" value="TreeGrafter"/>
</dbReference>
<dbReference type="Proteomes" id="UP000197025">
    <property type="component" value="Unassembled WGS sequence"/>
</dbReference>
<dbReference type="RefSeq" id="WP_088569908.1">
    <property type="nucleotide sequence ID" value="NZ_FYEK01000003.1"/>
</dbReference>
<dbReference type="FunFam" id="3.30.70.250:FF:000001">
    <property type="entry name" value="Malonyl CoA-acyl carrier protein transacylase"/>
    <property type="match status" value="1"/>
</dbReference>
<dbReference type="InParanoid" id="A0A212PW24"/>
<name>A0A212PW24_9CHLR</name>
<dbReference type="Pfam" id="PF00698">
    <property type="entry name" value="Acyl_transf_1"/>
    <property type="match status" value="1"/>
</dbReference>
<dbReference type="AlphaFoldDB" id="A0A212PW24"/>
<dbReference type="PIRSF" id="PIRSF000446">
    <property type="entry name" value="Mct"/>
    <property type="match status" value="1"/>
</dbReference>
<dbReference type="EMBL" id="FYEK01000003">
    <property type="protein sequence ID" value="SNB51129.1"/>
    <property type="molecule type" value="Genomic_DNA"/>
</dbReference>
<feature type="active site" evidence="5">
    <location>
        <position position="204"/>
    </location>
</feature>
<evidence type="ECO:0000259" key="6">
    <source>
        <dbReference type="SMART" id="SM00827"/>
    </source>
</evidence>
<dbReference type="GO" id="GO:0006633">
    <property type="term" value="P:fatty acid biosynthetic process"/>
    <property type="evidence" value="ECO:0007669"/>
    <property type="project" value="TreeGrafter"/>
</dbReference>
<evidence type="ECO:0000256" key="5">
    <source>
        <dbReference type="PIRSR" id="PIRSR000446-1"/>
    </source>
</evidence>
<proteinExistence type="inferred from homology"/>
<accession>A0A212PW24</accession>
<evidence type="ECO:0000313" key="7">
    <source>
        <dbReference type="EMBL" id="SNB51129.1"/>
    </source>
</evidence>
<reference evidence="8" key="1">
    <citation type="submission" date="2017-06" db="EMBL/GenBank/DDBJ databases">
        <authorList>
            <person name="Varghese N."/>
            <person name="Submissions S."/>
        </authorList>
    </citation>
    <scope>NUCLEOTIDE SEQUENCE [LARGE SCALE GENOMIC DNA]</scope>
    <source>
        <strain evidence="8">JAD2</strain>
    </source>
</reference>
<protein>
    <recommendedName>
        <fullName evidence="4">Malonyl CoA-acyl carrier protein transacylase</fullName>
        <ecNumber evidence="4">2.3.1.39</ecNumber>
    </recommendedName>
</protein>
<dbReference type="SUPFAM" id="SSF52151">
    <property type="entry name" value="FabD/lysophospholipase-like"/>
    <property type="match status" value="1"/>
</dbReference>
<dbReference type="FunCoup" id="A0A212PW24">
    <property type="interactions" value="434"/>
</dbReference>
<feature type="domain" description="Malonyl-CoA:ACP transacylase (MAT)" evidence="6">
    <location>
        <begin position="8"/>
        <end position="313"/>
    </location>
</feature>
<comment type="similarity">
    <text evidence="4">Belongs to the fabD family.</text>
</comment>
<dbReference type="SUPFAM" id="SSF55048">
    <property type="entry name" value="Probable ACP-binding domain of malonyl-CoA ACP transacylase"/>
    <property type="match status" value="1"/>
</dbReference>
<dbReference type="NCBIfam" id="TIGR00128">
    <property type="entry name" value="fabD"/>
    <property type="match status" value="1"/>
</dbReference>
<comment type="catalytic activity">
    <reaction evidence="3 4">
        <text>holo-[ACP] + malonyl-CoA = malonyl-[ACP] + CoA</text>
        <dbReference type="Rhea" id="RHEA:41792"/>
        <dbReference type="Rhea" id="RHEA-COMP:9623"/>
        <dbReference type="Rhea" id="RHEA-COMP:9685"/>
        <dbReference type="ChEBI" id="CHEBI:57287"/>
        <dbReference type="ChEBI" id="CHEBI:57384"/>
        <dbReference type="ChEBI" id="CHEBI:64479"/>
        <dbReference type="ChEBI" id="CHEBI:78449"/>
        <dbReference type="EC" id="2.3.1.39"/>
    </reaction>
</comment>
<evidence type="ECO:0000256" key="2">
    <source>
        <dbReference type="ARBA" id="ARBA00023315"/>
    </source>
</evidence>
<dbReference type="Gene3D" id="3.30.70.250">
    <property type="entry name" value="Malonyl-CoA ACP transacylase, ACP-binding"/>
    <property type="match status" value="1"/>
</dbReference>
<dbReference type="GO" id="GO:0004314">
    <property type="term" value="F:[acyl-carrier-protein] S-malonyltransferase activity"/>
    <property type="evidence" value="ECO:0007669"/>
    <property type="project" value="UniProtKB-EC"/>
</dbReference>
<keyword evidence="1 4" id="KW-0808">Transferase</keyword>
<dbReference type="EC" id="2.3.1.39" evidence="4"/>
<evidence type="ECO:0000256" key="4">
    <source>
        <dbReference type="PIRNR" id="PIRNR000446"/>
    </source>
</evidence>
<dbReference type="InterPro" id="IPR024925">
    <property type="entry name" value="Malonyl_CoA-ACP_transAc"/>
</dbReference>
<dbReference type="OrthoDB" id="9805460at2"/>
<sequence length="315" mass="34371">MPPRLAFVFPGQGSQYVGMGRALYERYPEARAIFEEADRRLGYALSRLCFEGPEEQLNDTFYTQPALLTVSIAAYETWRTRGGLPPDWVAGHSLGEFSALVAAGALAFPDALRLVQERGRWMKWAGEQQPGAMAAVLGLERAALEEICAEAHRETGEAVVVANDNCPGQLVISGGQRAIARAGELARARGARRVIPLAVSIAAHSPLMAPAVEPFRSVLETIPFSPPRVPVIGNVEARPLDGHPDALRAELARQLIAPVRWTESVRYMVEQGAEIFIEFGPRDVLSGLIRRIAPHVRTLRVEDPETLTQALQALG</sequence>
<dbReference type="Gene3D" id="3.40.366.10">
    <property type="entry name" value="Malonyl-Coenzyme A Acyl Carrier Protein, domain 2"/>
    <property type="match status" value="1"/>
</dbReference>
<dbReference type="InterPro" id="IPR016035">
    <property type="entry name" value="Acyl_Trfase/lysoPLipase"/>
</dbReference>
<organism evidence="7 8">
    <name type="scientific">Thermoflexus hugenholtzii JAD2</name>
    <dbReference type="NCBI Taxonomy" id="877466"/>
    <lineage>
        <taxon>Bacteria</taxon>
        <taxon>Bacillati</taxon>
        <taxon>Chloroflexota</taxon>
        <taxon>Thermoflexia</taxon>
        <taxon>Thermoflexales</taxon>
        <taxon>Thermoflexaceae</taxon>
        <taxon>Thermoflexus</taxon>
    </lineage>
</organism>
<evidence type="ECO:0000256" key="1">
    <source>
        <dbReference type="ARBA" id="ARBA00022679"/>
    </source>
</evidence>
<gene>
    <name evidence="7" type="ORF">SAMN02746019_00021080</name>
</gene>
<dbReference type="InterPro" id="IPR004410">
    <property type="entry name" value="Malonyl_CoA-ACP_transAc_FabD"/>
</dbReference>
<dbReference type="InterPro" id="IPR050858">
    <property type="entry name" value="Mal-CoA-ACP_Trans/PKS_FabD"/>
</dbReference>
<keyword evidence="2 4" id="KW-0012">Acyltransferase</keyword>
<dbReference type="InterPro" id="IPR016036">
    <property type="entry name" value="Malonyl_transacylase_ACP-bd"/>
</dbReference>
<feature type="active site" evidence="5">
    <location>
        <position position="93"/>
    </location>
</feature>
<dbReference type="InterPro" id="IPR014043">
    <property type="entry name" value="Acyl_transferase_dom"/>
</dbReference>
<evidence type="ECO:0000256" key="3">
    <source>
        <dbReference type="ARBA" id="ARBA00048462"/>
    </source>
</evidence>